<name>A0A2S8GEB9_9BACT</name>
<dbReference type="SUPFAM" id="SSF52777">
    <property type="entry name" value="CoA-dependent acyltransferases"/>
    <property type="match status" value="1"/>
</dbReference>
<evidence type="ECO:0008006" key="3">
    <source>
        <dbReference type="Google" id="ProtNLM"/>
    </source>
</evidence>
<evidence type="ECO:0000313" key="2">
    <source>
        <dbReference type="Proteomes" id="UP000239388"/>
    </source>
</evidence>
<sequence length="255" mass="29721">MPPHRSIVCDLMDLHRQMPTVSQAKSFQLEVLREARSTCPQRISWSLLFLRAFALASVEFPNLRRTLINWPWRHLYEHPTSYANLVVAREYQGEPWLFFAPLEAPERQSLLELQGALNRYQQEPVEVVFKNQVRFARYPRLLRRALWWLRFNLSARKRIKRLGTFALTTVAGQGVTILDPKAPVTATLTYGPFDDSGRCEVIIAYDHRVMDGKEIATILGRLEEILQQEMVHEMREMTEYFLEQTRAAHAKINAA</sequence>
<organism evidence="1 2">
    <name type="scientific">Blastopirellula marina</name>
    <dbReference type="NCBI Taxonomy" id="124"/>
    <lineage>
        <taxon>Bacteria</taxon>
        <taxon>Pseudomonadati</taxon>
        <taxon>Planctomycetota</taxon>
        <taxon>Planctomycetia</taxon>
        <taxon>Pirellulales</taxon>
        <taxon>Pirellulaceae</taxon>
        <taxon>Blastopirellula</taxon>
    </lineage>
</organism>
<dbReference type="InterPro" id="IPR023213">
    <property type="entry name" value="CAT-like_dom_sf"/>
</dbReference>
<protein>
    <recommendedName>
        <fullName evidence="3">2-oxoacid dehydrogenase acyltransferase catalytic domain-containing protein</fullName>
    </recommendedName>
</protein>
<gene>
    <name evidence="1" type="ORF">C5Y98_01775</name>
</gene>
<comment type="caution">
    <text evidence="1">The sequence shown here is derived from an EMBL/GenBank/DDBJ whole genome shotgun (WGS) entry which is preliminary data.</text>
</comment>
<dbReference type="Gene3D" id="3.30.559.10">
    <property type="entry name" value="Chloramphenicol acetyltransferase-like domain"/>
    <property type="match status" value="1"/>
</dbReference>
<dbReference type="AlphaFoldDB" id="A0A2S8GEB9"/>
<dbReference type="Proteomes" id="UP000239388">
    <property type="component" value="Unassembled WGS sequence"/>
</dbReference>
<accession>A0A2S8GEB9</accession>
<proteinExistence type="predicted"/>
<reference evidence="1 2" key="1">
    <citation type="submission" date="2018-02" db="EMBL/GenBank/DDBJ databases">
        <title>Comparative genomes isolates from brazilian mangrove.</title>
        <authorList>
            <person name="Araujo J.E."/>
            <person name="Taketani R.G."/>
            <person name="Silva M.C.P."/>
            <person name="Loureco M.V."/>
            <person name="Andreote F.D."/>
        </authorList>
    </citation>
    <scope>NUCLEOTIDE SEQUENCE [LARGE SCALE GENOMIC DNA]</scope>
    <source>
        <strain evidence="1 2">NAP PRIS-MGV</strain>
    </source>
</reference>
<evidence type="ECO:0000313" key="1">
    <source>
        <dbReference type="EMBL" id="PQO42591.1"/>
    </source>
</evidence>
<dbReference type="EMBL" id="PUIB01000003">
    <property type="protein sequence ID" value="PQO42591.1"/>
    <property type="molecule type" value="Genomic_DNA"/>
</dbReference>